<accession>A0A9D2GH12</accession>
<dbReference type="PROSITE" id="PS50893">
    <property type="entry name" value="ABC_TRANSPORTER_2"/>
    <property type="match status" value="1"/>
</dbReference>
<dbReference type="PANTHER" id="PTHR42788:SF13">
    <property type="entry name" value="ALIPHATIC SULFONATES IMPORT ATP-BINDING PROTEIN SSUB"/>
    <property type="match status" value="1"/>
</dbReference>
<protein>
    <submittedName>
        <fullName evidence="5">ABC transporter ATP-binding protein</fullName>
    </submittedName>
</protein>
<keyword evidence="1" id="KW-0813">Transport</keyword>
<dbReference type="EMBL" id="DXBC01000109">
    <property type="protein sequence ID" value="HIZ79514.1"/>
    <property type="molecule type" value="Genomic_DNA"/>
</dbReference>
<dbReference type="InterPro" id="IPR017871">
    <property type="entry name" value="ABC_transporter-like_CS"/>
</dbReference>
<dbReference type="GO" id="GO:0005524">
    <property type="term" value="F:ATP binding"/>
    <property type="evidence" value="ECO:0007669"/>
    <property type="project" value="UniProtKB-KW"/>
</dbReference>
<dbReference type="AlphaFoldDB" id="A0A9D2GH12"/>
<dbReference type="Proteomes" id="UP000824101">
    <property type="component" value="Unassembled WGS sequence"/>
</dbReference>
<dbReference type="SUPFAM" id="SSF52540">
    <property type="entry name" value="P-loop containing nucleoside triphosphate hydrolases"/>
    <property type="match status" value="1"/>
</dbReference>
<evidence type="ECO:0000313" key="5">
    <source>
        <dbReference type="EMBL" id="HIZ79514.1"/>
    </source>
</evidence>
<comment type="caution">
    <text evidence="5">The sequence shown here is derived from an EMBL/GenBank/DDBJ whole genome shotgun (WGS) entry which is preliminary data.</text>
</comment>
<dbReference type="GO" id="GO:0016887">
    <property type="term" value="F:ATP hydrolysis activity"/>
    <property type="evidence" value="ECO:0007669"/>
    <property type="project" value="InterPro"/>
</dbReference>
<name>A0A9D2GH12_9FIRM</name>
<dbReference type="PANTHER" id="PTHR42788">
    <property type="entry name" value="TAURINE IMPORT ATP-BINDING PROTEIN-RELATED"/>
    <property type="match status" value="1"/>
</dbReference>
<feature type="domain" description="ABC transporter" evidence="4">
    <location>
        <begin position="8"/>
        <end position="239"/>
    </location>
</feature>
<organism evidence="5 6">
    <name type="scientific">Candidatus Lachnoclostridium stercorigallinarum</name>
    <dbReference type="NCBI Taxonomy" id="2838634"/>
    <lineage>
        <taxon>Bacteria</taxon>
        <taxon>Bacillati</taxon>
        <taxon>Bacillota</taxon>
        <taxon>Clostridia</taxon>
        <taxon>Lachnospirales</taxon>
        <taxon>Lachnospiraceae</taxon>
    </lineage>
</organism>
<dbReference type="Pfam" id="PF00005">
    <property type="entry name" value="ABC_tran"/>
    <property type="match status" value="1"/>
</dbReference>
<keyword evidence="3 5" id="KW-0067">ATP-binding</keyword>
<dbReference type="PROSITE" id="PS00211">
    <property type="entry name" value="ABC_TRANSPORTER_1"/>
    <property type="match status" value="1"/>
</dbReference>
<dbReference type="InterPro" id="IPR003439">
    <property type="entry name" value="ABC_transporter-like_ATP-bd"/>
</dbReference>
<proteinExistence type="predicted"/>
<dbReference type="SMART" id="SM00382">
    <property type="entry name" value="AAA"/>
    <property type="match status" value="1"/>
</dbReference>
<reference evidence="5" key="1">
    <citation type="journal article" date="2021" name="PeerJ">
        <title>Extensive microbial diversity within the chicken gut microbiome revealed by metagenomics and culture.</title>
        <authorList>
            <person name="Gilroy R."/>
            <person name="Ravi A."/>
            <person name="Getino M."/>
            <person name="Pursley I."/>
            <person name="Horton D.L."/>
            <person name="Alikhan N.F."/>
            <person name="Baker D."/>
            <person name="Gharbi K."/>
            <person name="Hall N."/>
            <person name="Watson M."/>
            <person name="Adriaenssens E.M."/>
            <person name="Foster-Nyarko E."/>
            <person name="Jarju S."/>
            <person name="Secka A."/>
            <person name="Antonio M."/>
            <person name="Oren A."/>
            <person name="Chaudhuri R.R."/>
            <person name="La Ragione R."/>
            <person name="Hildebrand F."/>
            <person name="Pallen M.J."/>
        </authorList>
    </citation>
    <scope>NUCLEOTIDE SEQUENCE</scope>
    <source>
        <strain evidence="5">ChiBcec1-1093</strain>
    </source>
</reference>
<dbReference type="InterPro" id="IPR003593">
    <property type="entry name" value="AAA+_ATPase"/>
</dbReference>
<dbReference type="CDD" id="cd03293">
    <property type="entry name" value="ABC_NrtD_SsuB_transporters"/>
    <property type="match status" value="1"/>
</dbReference>
<evidence type="ECO:0000256" key="3">
    <source>
        <dbReference type="ARBA" id="ARBA00022840"/>
    </source>
</evidence>
<evidence type="ECO:0000259" key="4">
    <source>
        <dbReference type="PROSITE" id="PS50893"/>
    </source>
</evidence>
<reference evidence="5" key="2">
    <citation type="submission" date="2021-04" db="EMBL/GenBank/DDBJ databases">
        <authorList>
            <person name="Gilroy R."/>
        </authorList>
    </citation>
    <scope>NUCLEOTIDE SEQUENCE</scope>
    <source>
        <strain evidence="5">ChiBcec1-1093</strain>
    </source>
</reference>
<keyword evidence="2" id="KW-0547">Nucleotide-binding</keyword>
<sequence length="253" mass="29237">MEQQVKRMEIRHLSKTFFSKKGYFTAIDDVSFDVYDGEFLVILGPGRCGKTVMLNIIAGVEDATEGQIIYNGKEWKGLNPEIGMVFQKLALMSFKTVIENVELALKFRGMKKEERREIARHYIKLVGLEGFEDYYPRQLSGGMQQRVGIARAYAADPKLLIMDEPFGKLDAQTRYKMQEDLLKMWEQEKRTVIFVTNNIEEACYLGDRIILLSDCPARVKEVYPIDIPRPRDMVSREFLELRTVISDNTDLSI</sequence>
<dbReference type="InterPro" id="IPR027417">
    <property type="entry name" value="P-loop_NTPase"/>
</dbReference>
<evidence type="ECO:0000256" key="1">
    <source>
        <dbReference type="ARBA" id="ARBA00022448"/>
    </source>
</evidence>
<dbReference type="InterPro" id="IPR050166">
    <property type="entry name" value="ABC_transporter_ATP-bind"/>
</dbReference>
<evidence type="ECO:0000313" key="6">
    <source>
        <dbReference type="Proteomes" id="UP000824101"/>
    </source>
</evidence>
<evidence type="ECO:0000256" key="2">
    <source>
        <dbReference type="ARBA" id="ARBA00022741"/>
    </source>
</evidence>
<gene>
    <name evidence="5" type="ORF">IAA17_06980</name>
</gene>
<dbReference type="Gene3D" id="3.40.50.300">
    <property type="entry name" value="P-loop containing nucleotide triphosphate hydrolases"/>
    <property type="match status" value="1"/>
</dbReference>